<proteinExistence type="predicted"/>
<organism evidence="1 2">
    <name type="scientific">Mycoplasmopsis edwardii</name>
    <dbReference type="NCBI Taxonomy" id="53558"/>
    <lineage>
        <taxon>Bacteria</taxon>
        <taxon>Bacillati</taxon>
        <taxon>Mycoplasmatota</taxon>
        <taxon>Mycoplasmoidales</taxon>
        <taxon>Metamycoplasmataceae</taxon>
        <taxon>Mycoplasmopsis</taxon>
    </lineage>
</organism>
<dbReference type="KEGG" id="medw:NCTC10132_00184"/>
<gene>
    <name evidence="1" type="ORF">NCTC10132_00184</name>
</gene>
<accession>A0A3B0PJN5</accession>
<name>A0A3B0PJN5_9BACT</name>
<dbReference type="AlphaFoldDB" id="A0A3B0PJN5"/>
<evidence type="ECO:0000313" key="2">
    <source>
        <dbReference type="Proteomes" id="UP000257559"/>
    </source>
</evidence>
<dbReference type="Proteomes" id="UP000257559">
    <property type="component" value="Chromosome"/>
</dbReference>
<evidence type="ECO:0000313" key="1">
    <source>
        <dbReference type="EMBL" id="SYV96849.1"/>
    </source>
</evidence>
<protein>
    <submittedName>
        <fullName evidence="1">Uncharacterized protein</fullName>
    </submittedName>
</protein>
<dbReference type="EMBL" id="LS991951">
    <property type="protein sequence ID" value="SYV96849.1"/>
    <property type="molecule type" value="Genomic_DNA"/>
</dbReference>
<reference evidence="2" key="1">
    <citation type="submission" date="2018-06" db="EMBL/GenBank/DDBJ databases">
        <authorList>
            <consortium name="Pathogen Informatics"/>
        </authorList>
    </citation>
    <scope>NUCLEOTIDE SEQUENCE [LARGE SCALE GENOMIC DNA]</scope>
    <source>
        <strain evidence="2">NCTC10132</strain>
    </source>
</reference>
<keyword evidence="2" id="KW-1185">Reference proteome</keyword>
<sequence>MEDNKDLIEQIDEEVIEEVKKDKNLFSNKSKKDEIADALMGKEIFSNSLVKKNTVYNRTKMSNFGIKLSSLYSQMPAW</sequence>
<feature type="non-terminal residue" evidence="1">
    <location>
        <position position="78"/>
    </location>
</feature>